<accession>A0A507BWP7</accession>
<keyword evidence="3" id="KW-1185">Reference proteome</keyword>
<evidence type="ECO:0000259" key="1">
    <source>
        <dbReference type="Pfam" id="PF01261"/>
    </source>
</evidence>
<dbReference type="Proteomes" id="UP000319731">
    <property type="component" value="Unassembled WGS sequence"/>
</dbReference>
<dbReference type="GeneID" id="42006377"/>
<dbReference type="AlphaFoldDB" id="A0A507BWP7"/>
<comment type="caution">
    <text evidence="2">The sequence shown here is derived from an EMBL/GenBank/DDBJ whole genome shotgun (WGS) entry which is preliminary data.</text>
</comment>
<sequence>MQVQFYRALWGVNEDFEVLFPRLQMQGFAGVEVSLSSMGWPDKSKTDRFSQLRLKYGLKFLAGLYTAWDNYIGDWAPKTVEEHLMQFKRELIAAKELGAFHCNSHSGGDNLSDDEAIQFFEGALAIEKEVGLTVSHETHRGRILYSPWRTYMLLKRLPTLRLTLDLSHWVVVSERFILNPTSPHYRQLLELVASRVDHIHARISTTQSSQIDDPEATDGWDPICREEFDAVWQFIWDVQRKAGKRVITMDVEYGPPEIDDGGYQRNVMWVAETVNGQHVVKKRPAKVLNDLVVTEKSRLERKFSAWKSAHKL</sequence>
<dbReference type="OrthoDB" id="9971575at2759"/>
<dbReference type="InterPro" id="IPR036237">
    <property type="entry name" value="Xyl_isomerase-like_sf"/>
</dbReference>
<organism evidence="2 3">
    <name type="scientific">Synchytrium microbalum</name>
    <dbReference type="NCBI Taxonomy" id="1806994"/>
    <lineage>
        <taxon>Eukaryota</taxon>
        <taxon>Fungi</taxon>
        <taxon>Fungi incertae sedis</taxon>
        <taxon>Chytridiomycota</taxon>
        <taxon>Chytridiomycota incertae sedis</taxon>
        <taxon>Chytridiomycetes</taxon>
        <taxon>Synchytriales</taxon>
        <taxon>Synchytriaceae</taxon>
        <taxon>Synchytrium</taxon>
    </lineage>
</organism>
<proteinExistence type="predicted"/>
<evidence type="ECO:0000313" key="2">
    <source>
        <dbReference type="EMBL" id="TPX31531.1"/>
    </source>
</evidence>
<dbReference type="Pfam" id="PF01261">
    <property type="entry name" value="AP_endonuc_2"/>
    <property type="match status" value="1"/>
</dbReference>
<protein>
    <recommendedName>
        <fullName evidence="1">Xylose isomerase-like TIM barrel domain-containing protein</fullName>
    </recommendedName>
</protein>
<gene>
    <name evidence="2" type="ORF">SmJEL517_g05153</name>
</gene>
<dbReference type="InterPro" id="IPR013022">
    <property type="entry name" value="Xyl_isomerase-like_TIM-brl"/>
</dbReference>
<dbReference type="SUPFAM" id="SSF51658">
    <property type="entry name" value="Xylose isomerase-like"/>
    <property type="match status" value="1"/>
</dbReference>
<dbReference type="RefSeq" id="XP_031022939.1">
    <property type="nucleotide sequence ID" value="XM_031171080.1"/>
</dbReference>
<feature type="domain" description="Xylose isomerase-like TIM barrel" evidence="1">
    <location>
        <begin position="27"/>
        <end position="202"/>
    </location>
</feature>
<name>A0A507BWP7_9FUNG</name>
<evidence type="ECO:0000313" key="3">
    <source>
        <dbReference type="Proteomes" id="UP000319731"/>
    </source>
</evidence>
<dbReference type="EMBL" id="QEAO01000043">
    <property type="protein sequence ID" value="TPX31531.1"/>
    <property type="molecule type" value="Genomic_DNA"/>
</dbReference>
<dbReference type="Gene3D" id="3.20.20.150">
    <property type="entry name" value="Divalent-metal-dependent TIM barrel enzymes"/>
    <property type="match status" value="1"/>
</dbReference>
<reference evidence="2 3" key="1">
    <citation type="journal article" date="2019" name="Sci. Rep.">
        <title>Comparative genomics of chytrid fungi reveal insights into the obligate biotrophic and pathogenic lifestyle of Synchytrium endobioticum.</title>
        <authorList>
            <person name="van de Vossenberg B.T.L.H."/>
            <person name="Warris S."/>
            <person name="Nguyen H.D.T."/>
            <person name="van Gent-Pelzer M.P.E."/>
            <person name="Joly D.L."/>
            <person name="van de Geest H.C."/>
            <person name="Bonants P.J.M."/>
            <person name="Smith D.S."/>
            <person name="Levesque C.A."/>
            <person name="van der Lee T.A.J."/>
        </authorList>
    </citation>
    <scope>NUCLEOTIDE SEQUENCE [LARGE SCALE GENOMIC DNA]</scope>
    <source>
        <strain evidence="2 3">JEL517</strain>
    </source>
</reference>